<dbReference type="SUPFAM" id="SSF69304">
    <property type="entry name" value="Tricorn protease N-terminal domain"/>
    <property type="match status" value="1"/>
</dbReference>
<evidence type="ECO:0000313" key="3">
    <source>
        <dbReference type="Proteomes" id="UP000053462"/>
    </source>
</evidence>
<name>A0A100XX84_9EURY</name>
<gene>
    <name evidence="2" type="ORF">APY94_07925</name>
</gene>
<keyword evidence="1" id="KW-0812">Transmembrane</keyword>
<keyword evidence="1" id="KW-0472">Membrane</keyword>
<sequence>MKRINVFRSVILLLFTFELFTLGLGNAISVSWNGTTWALLSEENGSYYLTTVVPDGHLSKVPLHLNGTPCGLAWNGSEWLIETFVPDSVVVQTLNGSVLFGIHSYDCRGFAYLNGTYYVPISESARMGDCSLFQVSSNGSVEKTIPCGSIDGAGIKAVEGRLYFINCTRVYVYSNGAFKRVLQLDNCAEDFDILNGKILLCSNGLIEHSKNGTKEITDSCDAISCNGRECLIASNGTLYIYDGNLSTLEIEEKARNINPKTVAVGVFLVFLTIWLLMRRKSA</sequence>
<evidence type="ECO:0000256" key="1">
    <source>
        <dbReference type="SAM" id="Phobius"/>
    </source>
</evidence>
<proteinExistence type="predicted"/>
<dbReference type="EMBL" id="LLYW01000027">
    <property type="protein sequence ID" value="KUH32964.1"/>
    <property type="molecule type" value="Genomic_DNA"/>
</dbReference>
<protein>
    <submittedName>
        <fullName evidence="2">Uncharacterized protein</fullName>
    </submittedName>
</protein>
<dbReference type="Proteomes" id="UP000053462">
    <property type="component" value="Unassembled WGS sequence"/>
</dbReference>
<comment type="caution">
    <text evidence="2">The sequence shown here is derived from an EMBL/GenBank/DDBJ whole genome shotgun (WGS) entry which is preliminary data.</text>
</comment>
<evidence type="ECO:0000313" key="2">
    <source>
        <dbReference type="EMBL" id="KUH32964.1"/>
    </source>
</evidence>
<organism evidence="2 3">
    <name type="scientific">Thermococcus celericrescens</name>
    <dbReference type="NCBI Taxonomy" id="227598"/>
    <lineage>
        <taxon>Archaea</taxon>
        <taxon>Methanobacteriati</taxon>
        <taxon>Methanobacteriota</taxon>
        <taxon>Thermococci</taxon>
        <taxon>Thermococcales</taxon>
        <taxon>Thermococcaceae</taxon>
        <taxon>Thermococcus</taxon>
    </lineage>
</organism>
<accession>A0A100XX84</accession>
<keyword evidence="1" id="KW-1133">Transmembrane helix</keyword>
<dbReference type="AlphaFoldDB" id="A0A100XX84"/>
<keyword evidence="3" id="KW-1185">Reference proteome</keyword>
<feature type="transmembrane region" description="Helical" evidence="1">
    <location>
        <begin position="261"/>
        <end position="277"/>
    </location>
</feature>
<reference evidence="2 3" key="1">
    <citation type="submission" date="2015-10" db="EMBL/GenBank/DDBJ databases">
        <title>Draft genome sequence of Thermococcus celericrescens strain DSM 17994.</title>
        <authorList>
            <person name="Hong S.-J."/>
            <person name="Park C.-E."/>
            <person name="Shin J.-H."/>
        </authorList>
    </citation>
    <scope>NUCLEOTIDE SEQUENCE [LARGE SCALE GENOMIC DNA]</scope>
    <source>
        <strain evidence="2 3">DSM 17994</strain>
    </source>
</reference>